<evidence type="ECO:0000259" key="6">
    <source>
        <dbReference type="Pfam" id="PF03171"/>
    </source>
</evidence>
<evidence type="ECO:0000313" key="9">
    <source>
        <dbReference type="Proteomes" id="UP000092666"/>
    </source>
</evidence>
<feature type="domain" description="Isopenicillin N synthase-like Fe(2+) 2OG dioxygenase" evidence="6">
    <location>
        <begin position="240"/>
        <end position="331"/>
    </location>
</feature>
<dbReference type="STRING" id="1296120.A0A1B9GWV3"/>
<dbReference type="PRINTS" id="PR00682">
    <property type="entry name" value="IPNSYNTHASE"/>
</dbReference>
<feature type="region of interest" description="Disordered" evidence="5">
    <location>
        <begin position="1"/>
        <end position="25"/>
    </location>
</feature>
<dbReference type="Gene3D" id="2.60.120.330">
    <property type="entry name" value="B-lactam Antibiotic, Isopenicillin N Synthase, Chain"/>
    <property type="match status" value="1"/>
</dbReference>
<evidence type="ECO:0000256" key="4">
    <source>
        <dbReference type="ARBA" id="ARBA00023004"/>
    </source>
</evidence>
<evidence type="ECO:0000313" key="8">
    <source>
        <dbReference type="EMBL" id="OCF35498.1"/>
    </source>
</evidence>
<evidence type="ECO:0000256" key="5">
    <source>
        <dbReference type="SAM" id="MobiDB-lite"/>
    </source>
</evidence>
<dbReference type="Pfam" id="PF03171">
    <property type="entry name" value="2OG-FeII_Oxy"/>
    <property type="match status" value="1"/>
</dbReference>
<comment type="similarity">
    <text evidence="1">Belongs to the iron/ascorbate-dependent oxidoreductase family.</text>
</comment>
<dbReference type="SUPFAM" id="SSF51197">
    <property type="entry name" value="Clavaminate synthase-like"/>
    <property type="match status" value="1"/>
</dbReference>
<dbReference type="PANTHER" id="PTHR10209">
    <property type="entry name" value="OXIDOREDUCTASE, 2OG-FE II OXYGENASE FAMILY PROTEIN"/>
    <property type="match status" value="1"/>
</dbReference>
<keyword evidence="2" id="KW-0479">Metal-binding</keyword>
<dbReference type="Proteomes" id="UP000092666">
    <property type="component" value="Unassembled WGS sequence"/>
</dbReference>
<evidence type="ECO:0008006" key="10">
    <source>
        <dbReference type="Google" id="ProtNLM"/>
    </source>
</evidence>
<evidence type="ECO:0000256" key="3">
    <source>
        <dbReference type="ARBA" id="ARBA00023002"/>
    </source>
</evidence>
<dbReference type="Pfam" id="PF14226">
    <property type="entry name" value="DIOX_N"/>
    <property type="match status" value="1"/>
</dbReference>
<dbReference type="GO" id="GO:0016491">
    <property type="term" value="F:oxidoreductase activity"/>
    <property type="evidence" value="ECO:0007669"/>
    <property type="project" value="UniProtKB-KW"/>
</dbReference>
<dbReference type="InterPro" id="IPR027443">
    <property type="entry name" value="IPNS-like_sf"/>
</dbReference>
<dbReference type="EMBL" id="KI669498">
    <property type="protein sequence ID" value="OCF35498.1"/>
    <property type="molecule type" value="Genomic_DNA"/>
</dbReference>
<name>A0A1B9GWV3_9TREE</name>
<feature type="domain" description="Non-haem dioxygenase N-terminal" evidence="7">
    <location>
        <begin position="73"/>
        <end position="178"/>
    </location>
</feature>
<dbReference type="OrthoDB" id="406156at2759"/>
<evidence type="ECO:0000256" key="1">
    <source>
        <dbReference type="ARBA" id="ARBA00008056"/>
    </source>
</evidence>
<protein>
    <recommendedName>
        <fullName evidence="10">Fe2OG dioxygenase domain-containing protein</fullName>
    </recommendedName>
</protein>
<reference evidence="8 9" key="1">
    <citation type="submission" date="2013-07" db="EMBL/GenBank/DDBJ databases">
        <title>The Genome Sequence of Cryptococcus heveanensis BCC8398.</title>
        <authorList>
            <consortium name="The Broad Institute Genome Sequencing Platform"/>
            <person name="Cuomo C."/>
            <person name="Litvintseva A."/>
            <person name="Chen Y."/>
            <person name="Heitman J."/>
            <person name="Sun S."/>
            <person name="Springer D."/>
            <person name="Dromer F."/>
            <person name="Young S.K."/>
            <person name="Zeng Q."/>
            <person name="Gargeya S."/>
            <person name="Fitzgerald M."/>
            <person name="Abouelleil A."/>
            <person name="Alvarado L."/>
            <person name="Berlin A.M."/>
            <person name="Chapman S.B."/>
            <person name="Dewar J."/>
            <person name="Goldberg J."/>
            <person name="Griggs A."/>
            <person name="Gujja S."/>
            <person name="Hansen M."/>
            <person name="Howarth C."/>
            <person name="Imamovic A."/>
            <person name="Larimer J."/>
            <person name="McCowan C."/>
            <person name="Murphy C."/>
            <person name="Pearson M."/>
            <person name="Priest M."/>
            <person name="Roberts A."/>
            <person name="Saif S."/>
            <person name="Shea T."/>
            <person name="Sykes S."/>
            <person name="Wortman J."/>
            <person name="Nusbaum C."/>
            <person name="Birren B."/>
        </authorList>
    </citation>
    <scope>NUCLEOTIDE SEQUENCE [LARGE SCALE GENOMIC DNA]</scope>
    <source>
        <strain evidence="8 9">BCC8398</strain>
    </source>
</reference>
<evidence type="ECO:0000256" key="2">
    <source>
        <dbReference type="ARBA" id="ARBA00022723"/>
    </source>
</evidence>
<keyword evidence="4" id="KW-0408">Iron</keyword>
<keyword evidence="9" id="KW-1185">Reference proteome</keyword>
<sequence length="411" mass="46488">MVVVSTSIDSQEEHTDIPRALQPSDYTSSTAMTTAHLNGTKNTEAAADDGQLLHFTPVAPSKMELPYADLQQIDISTWNDGLEAQQELADQLYKAMTTDGFFVLTGLDISEEEIARQVDIGYTVIEKTPLEEKLKLDGHMDATGLYRGFKPRQYYEMEKGVKDQIEQFNWQRDMEDQPMPSTILPYVPEVKSFCERVHKDVLYKVYQLFALALKLPINTFVDFHKYEEKDDSWFRYMAYYDEFKPEDEAKVGSVWLKGHQDHGAVTMVFSQPMASLQVRDDAGNWRYTPHVPGGIIINCGIMMEWWTGGLFKAANHRVAAPPADQRNHTRCGVFYFSIPNNDVRPDLLVESPVLQKAGVKSLFKDGKTIDALTFSRARVAKVGKSDVYKQAWGPGTRLVEVIAGVEVPHFG</sequence>
<gene>
    <name evidence="8" type="ORF">I316_02550</name>
</gene>
<dbReference type="GO" id="GO:0046872">
    <property type="term" value="F:metal ion binding"/>
    <property type="evidence" value="ECO:0007669"/>
    <property type="project" value="UniProtKB-KW"/>
</dbReference>
<evidence type="ECO:0000259" key="7">
    <source>
        <dbReference type="Pfam" id="PF14226"/>
    </source>
</evidence>
<dbReference type="InterPro" id="IPR026992">
    <property type="entry name" value="DIOX_N"/>
</dbReference>
<organism evidence="8 9">
    <name type="scientific">Kwoniella heveanensis BCC8398</name>
    <dbReference type="NCBI Taxonomy" id="1296120"/>
    <lineage>
        <taxon>Eukaryota</taxon>
        <taxon>Fungi</taxon>
        <taxon>Dikarya</taxon>
        <taxon>Basidiomycota</taxon>
        <taxon>Agaricomycotina</taxon>
        <taxon>Tremellomycetes</taxon>
        <taxon>Tremellales</taxon>
        <taxon>Cryptococcaceae</taxon>
        <taxon>Kwoniella</taxon>
    </lineage>
</organism>
<accession>A0A1B9GWV3</accession>
<dbReference type="InterPro" id="IPR044861">
    <property type="entry name" value="IPNS-like_FE2OG_OXY"/>
</dbReference>
<dbReference type="PANTHER" id="PTHR10209:SF867">
    <property type="entry name" value="2-OXOGLUTARATE (2OG) AND FE(II)-DEPENDENT OXYGENASE SUPERFAMILY PROTEIN"/>
    <property type="match status" value="1"/>
</dbReference>
<proteinExistence type="inferred from homology"/>
<reference evidence="9" key="2">
    <citation type="submission" date="2013-12" db="EMBL/GenBank/DDBJ databases">
        <title>Evolution of pathogenesis and genome organization in the Tremellales.</title>
        <authorList>
            <person name="Cuomo C."/>
            <person name="Litvintseva A."/>
            <person name="Heitman J."/>
            <person name="Chen Y."/>
            <person name="Sun S."/>
            <person name="Springer D."/>
            <person name="Dromer F."/>
            <person name="Young S."/>
            <person name="Zeng Q."/>
            <person name="Chapman S."/>
            <person name="Gujja S."/>
            <person name="Saif S."/>
            <person name="Birren B."/>
        </authorList>
    </citation>
    <scope>NUCLEOTIDE SEQUENCE [LARGE SCALE GENOMIC DNA]</scope>
    <source>
        <strain evidence="9">BCC8398</strain>
    </source>
</reference>
<dbReference type="AlphaFoldDB" id="A0A1B9GWV3"/>
<keyword evidence="3" id="KW-0560">Oxidoreductase</keyword>